<name>A0A176RV50_9GAMM</name>
<accession>A0A176RV50</accession>
<comment type="caution">
    <text evidence="1">The sequence shown here is derived from an EMBL/GenBank/DDBJ whole genome shotgun (WGS) entry which is preliminary data.</text>
</comment>
<proteinExistence type="predicted"/>
<reference evidence="1 2" key="1">
    <citation type="submission" date="2016-05" db="EMBL/GenBank/DDBJ databases">
        <title>Single-cell genome of chain-forming Candidatus Thiomargarita nelsonii and comparison to other large sulfur-oxidizing bacteria.</title>
        <authorList>
            <person name="Winkel M."/>
            <person name="Salman V."/>
            <person name="Woyke T."/>
            <person name="Schulz-Vogt H."/>
            <person name="Richter M."/>
            <person name="Flood B."/>
            <person name="Bailey J."/>
            <person name="Amann R."/>
            <person name="Mussmann M."/>
        </authorList>
    </citation>
    <scope>NUCLEOTIDE SEQUENCE [LARGE SCALE GENOMIC DNA]</scope>
    <source>
        <strain evidence="1 2">THI036</strain>
    </source>
</reference>
<dbReference type="Proteomes" id="UP000076962">
    <property type="component" value="Unassembled WGS sequence"/>
</dbReference>
<protein>
    <submittedName>
        <fullName evidence="1">KAP P-loop protein</fullName>
    </submittedName>
</protein>
<dbReference type="AlphaFoldDB" id="A0A176RV50"/>
<gene>
    <name evidence="1" type="ORF">THIOM_004761</name>
</gene>
<dbReference type="EMBL" id="LUTY01002736">
    <property type="protein sequence ID" value="OAD19595.1"/>
    <property type="molecule type" value="Genomic_DNA"/>
</dbReference>
<sequence>MRILFATLCLQSSYTPLYNYLENRLKQYGKIVNSQTVKISENEVNSANDLFKGLAVIDTLGGKWKFAKLWQSVMPEANEAFFDRVTSFMDVFFDAIQLKSDTSENADEVLNANEILVLKNMMSFSVIVSIDILAEK</sequence>
<keyword evidence="2" id="KW-1185">Reference proteome</keyword>
<organism evidence="1 2">
    <name type="scientific">Candidatus Thiomargarita nelsonii</name>
    <dbReference type="NCBI Taxonomy" id="1003181"/>
    <lineage>
        <taxon>Bacteria</taxon>
        <taxon>Pseudomonadati</taxon>
        <taxon>Pseudomonadota</taxon>
        <taxon>Gammaproteobacteria</taxon>
        <taxon>Thiotrichales</taxon>
        <taxon>Thiotrichaceae</taxon>
        <taxon>Thiomargarita</taxon>
    </lineage>
</organism>
<evidence type="ECO:0000313" key="1">
    <source>
        <dbReference type="EMBL" id="OAD19595.1"/>
    </source>
</evidence>
<evidence type="ECO:0000313" key="2">
    <source>
        <dbReference type="Proteomes" id="UP000076962"/>
    </source>
</evidence>